<dbReference type="AlphaFoldDB" id="A0AAV7AZL8"/>
<evidence type="ECO:0000256" key="3">
    <source>
        <dbReference type="SAM" id="MobiDB-lite"/>
    </source>
</evidence>
<dbReference type="PROSITE" id="PS00018">
    <property type="entry name" value="EF_HAND_1"/>
    <property type="match status" value="1"/>
</dbReference>
<evidence type="ECO:0000259" key="4">
    <source>
        <dbReference type="PROSITE" id="PS50222"/>
    </source>
</evidence>
<protein>
    <recommendedName>
        <fullName evidence="4">EF-hand domain-containing protein</fullName>
    </recommendedName>
</protein>
<gene>
    <name evidence="5" type="ORF">GDO81_013334</name>
</gene>
<keyword evidence="2" id="KW-0106">Calcium</keyword>
<dbReference type="PANTHER" id="PTHR47500">
    <property type="entry name" value="EF-HAND CALCIUM-BINDING DOMAIN-CONTAINING PROTEIN"/>
    <property type="match status" value="1"/>
</dbReference>
<dbReference type="SUPFAM" id="SSF47473">
    <property type="entry name" value="EF-hand"/>
    <property type="match status" value="1"/>
</dbReference>
<dbReference type="PROSITE" id="PS50222">
    <property type="entry name" value="EF_HAND_2"/>
    <property type="match status" value="1"/>
</dbReference>
<dbReference type="InterPro" id="IPR018247">
    <property type="entry name" value="EF_Hand_1_Ca_BS"/>
</dbReference>
<organism evidence="5 6">
    <name type="scientific">Engystomops pustulosus</name>
    <name type="common">Tungara frog</name>
    <name type="synonym">Physalaemus pustulosus</name>
    <dbReference type="NCBI Taxonomy" id="76066"/>
    <lineage>
        <taxon>Eukaryota</taxon>
        <taxon>Metazoa</taxon>
        <taxon>Chordata</taxon>
        <taxon>Craniata</taxon>
        <taxon>Vertebrata</taxon>
        <taxon>Euteleostomi</taxon>
        <taxon>Amphibia</taxon>
        <taxon>Batrachia</taxon>
        <taxon>Anura</taxon>
        <taxon>Neobatrachia</taxon>
        <taxon>Hyloidea</taxon>
        <taxon>Leptodactylidae</taxon>
        <taxon>Leiuperinae</taxon>
        <taxon>Engystomops</taxon>
    </lineage>
</organism>
<sequence length="427" mass="49127">MTAEKGTQVNDIILRNHRIPSLASAISTQDTVCLLGEREAKPRAKSSYKNHSQLRLLRRMHHEKTCNTKESTRRWKWWEVSQNKNNVVTDHKVSGEQTSVAKSPSRKSPEMLKEILPNVNLTSDLVEAFQDAFELFRKDKTKRVNMNDLQYTLSTMGIHLSHQDAFEALKSADIDGDGKVNFSDFLLVLTDDQRFFITVDKRRRMLPVSDQEYLDTVLFDAISRLLKKCHLSRKSAEQISKYYQEKFEAIPQLPKLQRSKSSVMVDFARGTRIMGMTDRQLVLYLEEIKANKGSCIGSPYDVIPCVPLCTKADRKLSGQTHTPRRGHFYKRHGDSSDWDLQRDVRGMTHRGIQVDIFIPGCKHKLNPITTDLSLSSNKLQRRSMNDQVFVGHKVDEQCTEVIHDFSKDLPENPNEEQEAEIEDLAHE</sequence>
<keyword evidence="6" id="KW-1185">Reference proteome</keyword>
<accession>A0AAV7AZL8</accession>
<dbReference type="InterPro" id="IPR043520">
    <property type="entry name" value="SPT21"/>
</dbReference>
<dbReference type="PANTHER" id="PTHR47500:SF3">
    <property type="entry name" value="EF-HAND DOMAIN-CONTAINING PROTEIN"/>
    <property type="match status" value="1"/>
</dbReference>
<feature type="region of interest" description="Disordered" evidence="3">
    <location>
        <begin position="407"/>
        <end position="427"/>
    </location>
</feature>
<evidence type="ECO:0000313" key="5">
    <source>
        <dbReference type="EMBL" id="KAG8566652.1"/>
    </source>
</evidence>
<dbReference type="Pfam" id="PF13499">
    <property type="entry name" value="EF-hand_7"/>
    <property type="match status" value="1"/>
</dbReference>
<feature type="domain" description="EF-hand" evidence="4">
    <location>
        <begin position="160"/>
        <end position="195"/>
    </location>
</feature>
<evidence type="ECO:0000313" key="6">
    <source>
        <dbReference type="Proteomes" id="UP000824782"/>
    </source>
</evidence>
<dbReference type="GO" id="GO:0005509">
    <property type="term" value="F:calcium ion binding"/>
    <property type="evidence" value="ECO:0007669"/>
    <property type="project" value="InterPro"/>
</dbReference>
<evidence type="ECO:0000256" key="1">
    <source>
        <dbReference type="ARBA" id="ARBA00022723"/>
    </source>
</evidence>
<dbReference type="InterPro" id="IPR011992">
    <property type="entry name" value="EF-hand-dom_pair"/>
</dbReference>
<dbReference type="EMBL" id="WNYA01000006">
    <property type="protein sequence ID" value="KAG8566652.1"/>
    <property type="molecule type" value="Genomic_DNA"/>
</dbReference>
<comment type="caution">
    <text evidence="5">The sequence shown here is derived from an EMBL/GenBank/DDBJ whole genome shotgun (WGS) entry which is preliminary data.</text>
</comment>
<keyword evidence="1" id="KW-0479">Metal-binding</keyword>
<dbReference type="SMART" id="SM00054">
    <property type="entry name" value="EFh"/>
    <property type="match status" value="2"/>
</dbReference>
<name>A0AAV7AZL8_ENGPU</name>
<dbReference type="InterPro" id="IPR002048">
    <property type="entry name" value="EF_hand_dom"/>
</dbReference>
<feature type="compositionally biased region" description="Acidic residues" evidence="3">
    <location>
        <begin position="413"/>
        <end position="427"/>
    </location>
</feature>
<evidence type="ECO:0000256" key="2">
    <source>
        <dbReference type="ARBA" id="ARBA00022837"/>
    </source>
</evidence>
<proteinExistence type="predicted"/>
<reference evidence="5" key="1">
    <citation type="thesis" date="2020" institute="ProQuest LLC" country="789 East Eisenhower Parkway, Ann Arbor, MI, USA">
        <title>Comparative Genomics and Chromosome Evolution.</title>
        <authorList>
            <person name="Mudd A.B."/>
        </authorList>
    </citation>
    <scope>NUCLEOTIDE SEQUENCE</scope>
    <source>
        <strain evidence="5">237g6f4</strain>
        <tissue evidence="5">Blood</tissue>
    </source>
</reference>
<dbReference type="Gene3D" id="1.10.238.10">
    <property type="entry name" value="EF-hand"/>
    <property type="match status" value="1"/>
</dbReference>
<dbReference type="Proteomes" id="UP000824782">
    <property type="component" value="Unassembled WGS sequence"/>
</dbReference>